<dbReference type="Gene3D" id="3.80.10.10">
    <property type="entry name" value="Ribonuclease Inhibitor"/>
    <property type="match status" value="1"/>
</dbReference>
<dbReference type="AlphaFoldDB" id="A0A7D9M4H2"/>
<feature type="non-terminal residue" evidence="1">
    <location>
        <position position="110"/>
    </location>
</feature>
<proteinExistence type="predicted"/>
<accession>A0A7D9M4H2</accession>
<gene>
    <name evidence="1" type="ORF">PACLA_8A039163</name>
</gene>
<dbReference type="InterPro" id="IPR032675">
    <property type="entry name" value="LRR_dom_sf"/>
</dbReference>
<dbReference type="OrthoDB" id="2153609at2759"/>
<dbReference type="Proteomes" id="UP001152795">
    <property type="component" value="Unassembled WGS sequence"/>
</dbReference>
<sequence>NNVTIHGWLRLLVTHCQKIKKIFLTALRTVSDDDLIAIFENCTFLEQLDILGNSNISKKSADTVLMECKHLKFFDVSFCSDLDDEWYRGAKQRYPHVDLKKSVQYVQPRD</sequence>
<organism evidence="1 2">
    <name type="scientific">Paramuricea clavata</name>
    <name type="common">Red gorgonian</name>
    <name type="synonym">Violescent sea-whip</name>
    <dbReference type="NCBI Taxonomy" id="317549"/>
    <lineage>
        <taxon>Eukaryota</taxon>
        <taxon>Metazoa</taxon>
        <taxon>Cnidaria</taxon>
        <taxon>Anthozoa</taxon>
        <taxon>Octocorallia</taxon>
        <taxon>Malacalcyonacea</taxon>
        <taxon>Plexauridae</taxon>
        <taxon>Paramuricea</taxon>
    </lineage>
</organism>
<evidence type="ECO:0000313" key="1">
    <source>
        <dbReference type="EMBL" id="CAB4041682.1"/>
    </source>
</evidence>
<keyword evidence="2" id="KW-1185">Reference proteome</keyword>
<reference evidence="1" key="1">
    <citation type="submission" date="2020-04" db="EMBL/GenBank/DDBJ databases">
        <authorList>
            <person name="Alioto T."/>
            <person name="Alioto T."/>
            <person name="Gomez Garrido J."/>
        </authorList>
    </citation>
    <scope>NUCLEOTIDE SEQUENCE</scope>
    <source>
        <strain evidence="1">A484AB</strain>
    </source>
</reference>
<comment type="caution">
    <text evidence="1">The sequence shown here is derived from an EMBL/GenBank/DDBJ whole genome shotgun (WGS) entry which is preliminary data.</text>
</comment>
<protein>
    <submittedName>
        <fullName evidence="1">Uncharacterized protein</fullName>
    </submittedName>
</protein>
<evidence type="ECO:0000313" key="2">
    <source>
        <dbReference type="Proteomes" id="UP001152795"/>
    </source>
</evidence>
<dbReference type="EMBL" id="CACRXK020028747">
    <property type="protein sequence ID" value="CAB4041682.1"/>
    <property type="molecule type" value="Genomic_DNA"/>
</dbReference>
<dbReference type="SUPFAM" id="SSF52047">
    <property type="entry name" value="RNI-like"/>
    <property type="match status" value="1"/>
</dbReference>
<name>A0A7D9M4H2_PARCT</name>